<dbReference type="SMART" id="SM00360">
    <property type="entry name" value="RRM"/>
    <property type="match status" value="1"/>
</dbReference>
<keyword evidence="3 4" id="KW-0949">S-adenosyl-L-methionine</keyword>
<feature type="binding site" evidence="4">
    <location>
        <position position="397"/>
    </location>
    <ligand>
        <name>S-adenosyl-L-methionine</name>
        <dbReference type="ChEBI" id="CHEBI:59789"/>
    </ligand>
</feature>
<dbReference type="SUPFAM" id="SSF54928">
    <property type="entry name" value="RNA-binding domain, RBD"/>
    <property type="match status" value="1"/>
</dbReference>
<evidence type="ECO:0000256" key="3">
    <source>
        <dbReference type="ARBA" id="ARBA00022691"/>
    </source>
</evidence>
<feature type="compositionally biased region" description="Low complexity" evidence="5">
    <location>
        <begin position="21"/>
        <end position="43"/>
    </location>
</feature>
<dbReference type="InterPro" id="IPR000504">
    <property type="entry name" value="RRM_dom"/>
</dbReference>
<dbReference type="InterPro" id="IPR012677">
    <property type="entry name" value="Nucleotide-bd_a/b_plait_sf"/>
</dbReference>
<dbReference type="PANTHER" id="PTHR45904">
    <property type="entry name" value="TRNA (URACIL-5-)-METHYLTRANSFERASE"/>
    <property type="match status" value="1"/>
</dbReference>
<dbReference type="CDD" id="cd02440">
    <property type="entry name" value="AdoMet_MTases"/>
    <property type="match status" value="1"/>
</dbReference>
<dbReference type="Gene3D" id="3.40.50.150">
    <property type="entry name" value="Vaccinia Virus protein VP39"/>
    <property type="match status" value="1"/>
</dbReference>
<comment type="caution">
    <text evidence="7">The sequence shown here is derived from an EMBL/GenBank/DDBJ whole genome shotgun (WGS) entry which is preliminary data.</text>
</comment>
<keyword evidence="1 4" id="KW-0489">Methyltransferase</keyword>
<feature type="binding site" evidence="4">
    <location>
        <position position="449"/>
    </location>
    <ligand>
        <name>S-adenosyl-L-methionine</name>
        <dbReference type="ChEBI" id="CHEBI:59789"/>
    </ligand>
</feature>
<dbReference type="SUPFAM" id="SSF53335">
    <property type="entry name" value="S-adenosyl-L-methionine-dependent methyltransferases"/>
    <property type="match status" value="1"/>
</dbReference>
<evidence type="ECO:0000256" key="2">
    <source>
        <dbReference type="ARBA" id="ARBA00022679"/>
    </source>
</evidence>
<evidence type="ECO:0000256" key="5">
    <source>
        <dbReference type="SAM" id="MobiDB-lite"/>
    </source>
</evidence>
<evidence type="ECO:0000259" key="6">
    <source>
        <dbReference type="SMART" id="SM00360"/>
    </source>
</evidence>
<evidence type="ECO:0000313" key="7">
    <source>
        <dbReference type="EMBL" id="KAI9248559.1"/>
    </source>
</evidence>
<feature type="domain" description="RRM" evidence="6">
    <location>
        <begin position="52"/>
        <end position="117"/>
    </location>
</feature>
<dbReference type="GO" id="GO:0008173">
    <property type="term" value="F:RNA methyltransferase activity"/>
    <property type="evidence" value="ECO:0007669"/>
    <property type="project" value="InterPro"/>
</dbReference>
<feature type="active site" description="Nucleophile" evidence="4">
    <location>
        <position position="525"/>
    </location>
</feature>
<dbReference type="InterPro" id="IPR035979">
    <property type="entry name" value="RBD_domain_sf"/>
</dbReference>
<dbReference type="InterPro" id="IPR010280">
    <property type="entry name" value="U5_MeTrfase_fam"/>
</dbReference>
<sequence>MLRARSLLVASPVAQLKRVMSTSSTTTTTAAASTTAVTTTTTSEPLSTHLHRVKVLNLPTHENSAIKKFLQSHGVDRFKKAPKWRYAFVNFESEEAAQELMKKLEGVDFKKKTLTTEYSLVNKEAYRERFQSKQKERIEQVENDTRTHAERLADQVTPLHRIPYEEQLTKKHKTGIAHLNRFKRRMTQLQDLNDASKAQIAWAFEKNGLPFEILDPIASPEINGYRTKCEFTIGRSPEGEPTVGFLLGLYRHGITSVLSPDDCLHVPDVSKQIASTMQEYVRHSEYPVYDRVEKIGVWRSMMVKAQKTGDVLILVQLKASDLSEEQLAKEKKKLTEYWTEFGNKDKINVKTLLLQVWDGDSNGITEKGRTETLIGDGYVYEEILGCRFRLSSSAFFQVNTPATELLYTKCAEWCNIDKNKKTTLLDLCCGTGTIGITMARTVDRVIGIEMIADAIVDAKANAEMNNIANVQYHASKVEEKIDVVTNEKNEEVVAVLDPPRNGVHSTVIRAVRESPQIRKVIFISCDAYQAMQNFISLCRPTSNRFKGMPFRPTRAVSIDLFPHTEHCELLIEFVRIEEDEVKQP</sequence>
<dbReference type="GO" id="GO:0006396">
    <property type="term" value="P:RNA processing"/>
    <property type="evidence" value="ECO:0007669"/>
    <property type="project" value="InterPro"/>
</dbReference>
<dbReference type="GO" id="GO:0003723">
    <property type="term" value="F:RNA binding"/>
    <property type="evidence" value="ECO:0007669"/>
    <property type="project" value="InterPro"/>
</dbReference>
<dbReference type="Pfam" id="PF05958">
    <property type="entry name" value="tRNA_U5-meth_tr"/>
    <property type="match status" value="1"/>
</dbReference>
<keyword evidence="8" id="KW-1185">Reference proteome</keyword>
<gene>
    <name evidence="7" type="ORF">BDA99DRAFT_525011</name>
</gene>
<feature type="region of interest" description="Disordered" evidence="5">
    <location>
        <begin position="21"/>
        <end position="44"/>
    </location>
</feature>
<reference evidence="7" key="2">
    <citation type="submission" date="2023-02" db="EMBL/GenBank/DDBJ databases">
        <authorList>
            <consortium name="DOE Joint Genome Institute"/>
            <person name="Mondo S.J."/>
            <person name="Chang Y."/>
            <person name="Wang Y."/>
            <person name="Ahrendt S."/>
            <person name="Andreopoulos W."/>
            <person name="Barry K."/>
            <person name="Beard J."/>
            <person name="Benny G.L."/>
            <person name="Blankenship S."/>
            <person name="Bonito G."/>
            <person name="Cuomo C."/>
            <person name="Desiro A."/>
            <person name="Gervers K.A."/>
            <person name="Hundley H."/>
            <person name="Kuo A."/>
            <person name="LaButti K."/>
            <person name="Lang B.F."/>
            <person name="Lipzen A."/>
            <person name="O'Donnell K."/>
            <person name="Pangilinan J."/>
            <person name="Reynolds N."/>
            <person name="Sandor L."/>
            <person name="Smith M.W."/>
            <person name="Tsang A."/>
            <person name="Grigoriev I.V."/>
            <person name="Stajich J.E."/>
            <person name="Spatafora J.W."/>
        </authorList>
    </citation>
    <scope>NUCLEOTIDE SEQUENCE</scope>
    <source>
        <strain evidence="7">RSA 2281</strain>
    </source>
</reference>
<name>A0AAD5P8X1_9FUNG</name>
<comment type="similarity">
    <text evidence="4">Belongs to the class I-like SAM-binding methyltransferase superfamily. RNA M5U methyltransferase family.</text>
</comment>
<organism evidence="7 8">
    <name type="scientific">Phascolomyces articulosus</name>
    <dbReference type="NCBI Taxonomy" id="60185"/>
    <lineage>
        <taxon>Eukaryota</taxon>
        <taxon>Fungi</taxon>
        <taxon>Fungi incertae sedis</taxon>
        <taxon>Mucoromycota</taxon>
        <taxon>Mucoromycotina</taxon>
        <taxon>Mucoromycetes</taxon>
        <taxon>Mucorales</taxon>
        <taxon>Lichtheimiaceae</taxon>
        <taxon>Phascolomyces</taxon>
    </lineage>
</organism>
<dbReference type="GO" id="GO:0032259">
    <property type="term" value="P:methylation"/>
    <property type="evidence" value="ECO:0007669"/>
    <property type="project" value="UniProtKB-KW"/>
</dbReference>
<evidence type="ECO:0000313" key="8">
    <source>
        <dbReference type="Proteomes" id="UP001209540"/>
    </source>
</evidence>
<evidence type="ECO:0000256" key="4">
    <source>
        <dbReference type="PROSITE-ProRule" id="PRU01024"/>
    </source>
</evidence>
<dbReference type="Proteomes" id="UP001209540">
    <property type="component" value="Unassembled WGS sequence"/>
</dbReference>
<dbReference type="AlphaFoldDB" id="A0AAD5P8X1"/>
<feature type="binding site" evidence="4">
    <location>
        <position position="497"/>
    </location>
    <ligand>
        <name>S-adenosyl-L-methionine</name>
        <dbReference type="ChEBI" id="CHEBI:59789"/>
    </ligand>
</feature>
<dbReference type="Gene3D" id="2.40.50.1070">
    <property type="match status" value="1"/>
</dbReference>
<dbReference type="InterPro" id="IPR029063">
    <property type="entry name" value="SAM-dependent_MTases_sf"/>
</dbReference>
<proteinExistence type="inferred from homology"/>
<dbReference type="EMBL" id="JAIXMP010000038">
    <property type="protein sequence ID" value="KAI9248559.1"/>
    <property type="molecule type" value="Genomic_DNA"/>
</dbReference>
<comment type="caution">
    <text evidence="4">Lacks conserved residue(s) required for the propagation of feature annotation.</text>
</comment>
<evidence type="ECO:0000256" key="1">
    <source>
        <dbReference type="ARBA" id="ARBA00022603"/>
    </source>
</evidence>
<dbReference type="PROSITE" id="PS51687">
    <property type="entry name" value="SAM_MT_RNA_M5U"/>
    <property type="match status" value="1"/>
</dbReference>
<protein>
    <submittedName>
        <fullName evidence="7">S-adenosyl-L-methionine-dependent methyltransferase</fullName>
    </submittedName>
</protein>
<keyword evidence="2 4" id="KW-0808">Transferase</keyword>
<reference evidence="7" key="1">
    <citation type="journal article" date="2022" name="IScience">
        <title>Evolution of zygomycete secretomes and the origins of terrestrial fungal ecologies.</title>
        <authorList>
            <person name="Chang Y."/>
            <person name="Wang Y."/>
            <person name="Mondo S."/>
            <person name="Ahrendt S."/>
            <person name="Andreopoulos W."/>
            <person name="Barry K."/>
            <person name="Beard J."/>
            <person name="Benny G.L."/>
            <person name="Blankenship S."/>
            <person name="Bonito G."/>
            <person name="Cuomo C."/>
            <person name="Desiro A."/>
            <person name="Gervers K.A."/>
            <person name="Hundley H."/>
            <person name="Kuo A."/>
            <person name="LaButti K."/>
            <person name="Lang B.F."/>
            <person name="Lipzen A."/>
            <person name="O'Donnell K."/>
            <person name="Pangilinan J."/>
            <person name="Reynolds N."/>
            <person name="Sandor L."/>
            <person name="Smith M.E."/>
            <person name="Tsang A."/>
            <person name="Grigoriev I.V."/>
            <person name="Stajich J.E."/>
            <person name="Spatafora J.W."/>
        </authorList>
    </citation>
    <scope>NUCLEOTIDE SEQUENCE</scope>
    <source>
        <strain evidence="7">RSA 2281</strain>
    </source>
</reference>
<dbReference type="InterPro" id="IPR045850">
    <property type="entry name" value="TRM2_met"/>
</dbReference>
<accession>A0AAD5P8X1</accession>
<dbReference type="PANTHER" id="PTHR45904:SF2">
    <property type="entry name" value="TRNA (URACIL-5-)-METHYLTRANSFERASE HOMOLOG A"/>
    <property type="match status" value="1"/>
</dbReference>
<dbReference type="Gene3D" id="3.30.70.330">
    <property type="match status" value="1"/>
</dbReference>